<dbReference type="AlphaFoldDB" id="A0A674MMZ5"/>
<evidence type="ECO:0008006" key="5">
    <source>
        <dbReference type="Google" id="ProtNLM"/>
    </source>
</evidence>
<comment type="similarity">
    <text evidence="1">Belongs to the TTI2 family.</text>
</comment>
<name>A0A674MMZ5_TAKRU</name>
<organism evidence="3 4">
    <name type="scientific">Takifugu rubripes</name>
    <name type="common">Japanese pufferfish</name>
    <name type="synonym">Fugu rubripes</name>
    <dbReference type="NCBI Taxonomy" id="31033"/>
    <lineage>
        <taxon>Eukaryota</taxon>
        <taxon>Metazoa</taxon>
        <taxon>Chordata</taxon>
        <taxon>Craniata</taxon>
        <taxon>Vertebrata</taxon>
        <taxon>Euteleostomi</taxon>
        <taxon>Actinopterygii</taxon>
        <taxon>Neopterygii</taxon>
        <taxon>Teleostei</taxon>
        <taxon>Neoteleostei</taxon>
        <taxon>Acanthomorphata</taxon>
        <taxon>Eupercaria</taxon>
        <taxon>Tetraodontiformes</taxon>
        <taxon>Tetradontoidea</taxon>
        <taxon>Tetraodontidae</taxon>
        <taxon>Takifugu</taxon>
    </lineage>
</organism>
<dbReference type="GO" id="GO:0110078">
    <property type="term" value="C:TTT Hsp90 cochaperone complex"/>
    <property type="evidence" value="ECO:0007669"/>
    <property type="project" value="InterPro"/>
</dbReference>
<evidence type="ECO:0000313" key="3">
    <source>
        <dbReference type="Ensembl" id="ENSTRUP00000062359.1"/>
    </source>
</evidence>
<evidence type="ECO:0000256" key="1">
    <source>
        <dbReference type="ARBA" id="ARBA00034736"/>
    </source>
</evidence>
<reference evidence="3" key="2">
    <citation type="submission" date="2025-08" db="UniProtKB">
        <authorList>
            <consortium name="Ensembl"/>
        </authorList>
    </citation>
    <scope>IDENTIFICATION</scope>
</reference>
<keyword evidence="4" id="KW-1185">Reference proteome</keyword>
<dbReference type="InParanoid" id="A0A674MMZ5"/>
<dbReference type="SUPFAM" id="SSF48371">
    <property type="entry name" value="ARM repeat"/>
    <property type="match status" value="1"/>
</dbReference>
<dbReference type="PANTHER" id="PTHR32226">
    <property type="entry name" value="TELO2-INTERACTING PROTEIN 2"/>
    <property type="match status" value="1"/>
</dbReference>
<dbReference type="InterPro" id="IPR018870">
    <property type="entry name" value="Tti2"/>
</dbReference>
<evidence type="ECO:0000256" key="2">
    <source>
        <dbReference type="SAM" id="MobiDB-lite"/>
    </source>
</evidence>
<dbReference type="OrthoDB" id="6417021at2759"/>
<feature type="region of interest" description="Disordered" evidence="2">
    <location>
        <begin position="1"/>
        <end position="23"/>
    </location>
</feature>
<dbReference type="OMA" id="NHCSQGQ"/>
<dbReference type="Proteomes" id="UP000005226">
    <property type="component" value="Chromosome 21"/>
</dbReference>
<dbReference type="Ensembl" id="ENSTRUT00000084534.1">
    <property type="protein sequence ID" value="ENSTRUP00000062359.1"/>
    <property type="gene ID" value="ENSTRUG00000020617.2"/>
</dbReference>
<reference evidence="3 4" key="1">
    <citation type="journal article" date="2011" name="Genome Biol. Evol.">
        <title>Integration of the genetic map and genome assembly of fugu facilitates insights into distinct features of genome evolution in teleosts and mammals.</title>
        <authorList>
            <person name="Kai W."/>
            <person name="Kikuchi K."/>
            <person name="Tohari S."/>
            <person name="Chew A.K."/>
            <person name="Tay A."/>
            <person name="Fujiwara A."/>
            <person name="Hosoya S."/>
            <person name="Suetake H."/>
            <person name="Naruse K."/>
            <person name="Brenner S."/>
            <person name="Suzuki Y."/>
            <person name="Venkatesh B."/>
        </authorList>
    </citation>
    <scope>NUCLEOTIDE SEQUENCE [LARGE SCALE GENOMIC DNA]</scope>
</reference>
<gene>
    <name evidence="3" type="primary">tti2</name>
</gene>
<dbReference type="PANTHER" id="PTHR32226:SF2">
    <property type="entry name" value="TELO2-INTERACTING PROTEIN 2"/>
    <property type="match status" value="1"/>
</dbReference>
<dbReference type="RefSeq" id="XP_011613601.1">
    <property type="nucleotide sequence ID" value="XM_011615299.2"/>
</dbReference>
<dbReference type="InterPro" id="IPR016024">
    <property type="entry name" value="ARM-type_fold"/>
</dbReference>
<dbReference type="GeneID" id="101066065"/>
<reference evidence="3" key="3">
    <citation type="submission" date="2025-09" db="UniProtKB">
        <authorList>
            <consortium name="Ensembl"/>
        </authorList>
    </citation>
    <scope>IDENTIFICATION</scope>
</reference>
<dbReference type="CTD" id="80185"/>
<proteinExistence type="inferred from homology"/>
<evidence type="ECO:0000313" key="4">
    <source>
        <dbReference type="Proteomes" id="UP000005226"/>
    </source>
</evidence>
<dbReference type="GO" id="GO:0005829">
    <property type="term" value="C:cytosol"/>
    <property type="evidence" value="ECO:0007669"/>
    <property type="project" value="TreeGrafter"/>
</dbReference>
<protein>
    <recommendedName>
        <fullName evidence="5">TELO2 interacting protein 2</fullName>
    </recommendedName>
</protein>
<dbReference type="GeneTree" id="ENSGT00390000003878"/>
<accession>A0A674MMZ5</accession>
<dbReference type="KEGG" id="tru:101066065"/>
<sequence length="507" mass="56454">MGLSSLFDDLQLSSSSETPLSSQTLPPITEFLAELQKKLLNMLSYSETLHLIGHVANLFQTADPDWLFSPSSGLAELQVEYNAVVKALVRVAALPLCEDDYGSLPAATYQSIPYQAVTVCSALTALLETLGNRGVQTGIPLTIAPSVLVFAVTHFQDQPWTNSVSRAAARNLQEVLLRAGGWRDSGHLLTGENNGVLGKILDILQPQMTQTMWQRCEAVKFVYVWIVLQVTQPFLSPLLPRLLPASLLLTDHYKPENCILGVRCLHHIVLNTPAAELRQWNTAEVVYEALFKHLYTTDAAVIQPILWCLLDLLLVLEKPPCTPNPSSSPRKPCRHDDVLRLMLTNMEAEHKVALRRVYASALPLYVDRMGVAICRHMRRLDRVVLGYLEVRDPSEERSRLKVLRALQNMIRFAWPRMTSRADVVLRSLLKFLLDVSSDSDLDDSLKQRLMSEATLCITLMDCCCHGNLQSLLQQVEGSSCSSDVLRCLATVTGPIRESRAAVSCKSD</sequence>
<dbReference type="FunCoup" id="A0A674MMZ5">
    <property type="interactions" value="840"/>
</dbReference>
<dbReference type="GO" id="GO:0005634">
    <property type="term" value="C:nucleus"/>
    <property type="evidence" value="ECO:0007669"/>
    <property type="project" value="TreeGrafter"/>
</dbReference>